<dbReference type="EMBL" id="CM010725">
    <property type="protein sequence ID" value="RZC82456.1"/>
    <property type="molecule type" value="Genomic_DNA"/>
</dbReference>
<organism evidence="2 3">
    <name type="scientific">Papaver somniferum</name>
    <name type="common">Opium poppy</name>
    <dbReference type="NCBI Taxonomy" id="3469"/>
    <lineage>
        <taxon>Eukaryota</taxon>
        <taxon>Viridiplantae</taxon>
        <taxon>Streptophyta</taxon>
        <taxon>Embryophyta</taxon>
        <taxon>Tracheophyta</taxon>
        <taxon>Spermatophyta</taxon>
        <taxon>Magnoliopsida</taxon>
        <taxon>Ranunculales</taxon>
        <taxon>Papaveraceae</taxon>
        <taxon>Papaveroideae</taxon>
        <taxon>Papaver</taxon>
    </lineage>
</organism>
<proteinExistence type="predicted"/>
<dbReference type="GO" id="GO:0009785">
    <property type="term" value="P:blue light signaling pathway"/>
    <property type="evidence" value="ECO:0007669"/>
    <property type="project" value="InterPro"/>
</dbReference>
<evidence type="ECO:0000256" key="1">
    <source>
        <dbReference type="SAM" id="MobiDB-lite"/>
    </source>
</evidence>
<feature type="region of interest" description="Disordered" evidence="1">
    <location>
        <begin position="1"/>
        <end position="25"/>
    </location>
</feature>
<dbReference type="STRING" id="3469.A0A4Y7LB30"/>
<name>A0A4Y7LB30_PAPSO</name>
<dbReference type="PANTHER" id="PTHR34207:SF2">
    <property type="entry name" value="PROTEIN BIC1"/>
    <property type="match status" value="1"/>
</dbReference>
<keyword evidence="3" id="KW-1185">Reference proteome</keyword>
<dbReference type="OMA" id="KLMKDWI"/>
<accession>A0A4Y7LB30</accession>
<reference evidence="2 3" key="1">
    <citation type="journal article" date="2018" name="Science">
        <title>The opium poppy genome and morphinan production.</title>
        <authorList>
            <person name="Guo L."/>
            <person name="Winzer T."/>
            <person name="Yang X."/>
            <person name="Li Y."/>
            <person name="Ning Z."/>
            <person name="He Z."/>
            <person name="Teodor R."/>
            <person name="Lu Y."/>
            <person name="Bowser T.A."/>
            <person name="Graham I.A."/>
            <person name="Ye K."/>
        </authorList>
    </citation>
    <scope>NUCLEOTIDE SEQUENCE [LARGE SCALE GENOMIC DNA]</scope>
    <source>
        <strain evidence="3">cv. HN1</strain>
        <tissue evidence="2">Leaves</tissue>
    </source>
</reference>
<dbReference type="OrthoDB" id="672067at2759"/>
<dbReference type="Proteomes" id="UP000316621">
    <property type="component" value="Chromosome 11"/>
</dbReference>
<dbReference type="AlphaFoldDB" id="A0A4Y7LB30"/>
<dbReference type="PANTHER" id="PTHR34207">
    <property type="entry name" value="PROTEIN BIC1"/>
    <property type="match status" value="1"/>
</dbReference>
<evidence type="ECO:0000313" key="2">
    <source>
        <dbReference type="EMBL" id="RZC82456.1"/>
    </source>
</evidence>
<dbReference type="CDD" id="cd22645">
    <property type="entry name" value="BIC1_CID"/>
    <property type="match status" value="1"/>
</dbReference>
<protein>
    <submittedName>
        <fullName evidence="2">Uncharacterized protein</fullName>
    </submittedName>
</protein>
<dbReference type="Gramene" id="RZC82456">
    <property type="protein sequence ID" value="RZC82456"/>
    <property type="gene ID" value="C5167_045243"/>
</dbReference>
<dbReference type="InterPro" id="IPR040374">
    <property type="entry name" value="BIC"/>
</dbReference>
<gene>
    <name evidence="2" type="ORF">C5167_045243</name>
</gene>
<evidence type="ECO:0000313" key="3">
    <source>
        <dbReference type="Proteomes" id="UP000316621"/>
    </source>
</evidence>
<sequence>MVSPERNFSDHLQKVSPIPSESVKPHLSSNSWVVEIKEAPPALIPIGIVKEPAAKFDALVDEDSGREKLKRHRVEVAGRVWIPDSWGHEKLMKDWIDCSAFNASLVPAGLLSARQALIEDRRRTNSIGLRMKETPVGEAVVSSPSRS</sequence>